<dbReference type="GO" id="GO:0046872">
    <property type="term" value="F:metal ion binding"/>
    <property type="evidence" value="ECO:0007669"/>
    <property type="project" value="UniProtKB-UniRule"/>
</dbReference>
<accession>A0A514Z7R7</accession>
<dbReference type="KEGG" id="lack:FLP15_04755"/>
<evidence type="ECO:0000256" key="8">
    <source>
        <dbReference type="ARBA" id="ARBA00031306"/>
    </source>
</evidence>
<evidence type="ECO:0000256" key="2">
    <source>
        <dbReference type="ARBA" id="ARBA00016337"/>
    </source>
</evidence>
<keyword evidence="7 10" id="KW-0460">Magnesium</keyword>
<dbReference type="GO" id="GO:0016740">
    <property type="term" value="F:transferase activity"/>
    <property type="evidence" value="ECO:0007669"/>
    <property type="project" value="UniProtKB-UniRule"/>
</dbReference>
<evidence type="ECO:0000256" key="7">
    <source>
        <dbReference type="ARBA" id="ARBA00022842"/>
    </source>
</evidence>
<comment type="catalytic activity">
    <reaction evidence="9 10">
        <text>L-threonyl-[protein] + FAD = FMN-L-threonyl-[protein] + AMP + H(+)</text>
        <dbReference type="Rhea" id="RHEA:36847"/>
        <dbReference type="Rhea" id="RHEA-COMP:11060"/>
        <dbReference type="Rhea" id="RHEA-COMP:11061"/>
        <dbReference type="ChEBI" id="CHEBI:15378"/>
        <dbReference type="ChEBI" id="CHEBI:30013"/>
        <dbReference type="ChEBI" id="CHEBI:57692"/>
        <dbReference type="ChEBI" id="CHEBI:74257"/>
        <dbReference type="ChEBI" id="CHEBI:456215"/>
        <dbReference type="EC" id="2.7.1.180"/>
    </reaction>
</comment>
<evidence type="ECO:0000256" key="11">
    <source>
        <dbReference type="PIRSR" id="PIRSR006268-2"/>
    </source>
</evidence>
<dbReference type="SUPFAM" id="SSF143631">
    <property type="entry name" value="ApbE-like"/>
    <property type="match status" value="1"/>
</dbReference>
<evidence type="ECO:0000256" key="9">
    <source>
        <dbReference type="ARBA" id="ARBA00048540"/>
    </source>
</evidence>
<feature type="binding site" evidence="11">
    <location>
        <position position="154"/>
    </location>
    <ligand>
        <name>Mg(2+)</name>
        <dbReference type="ChEBI" id="CHEBI:18420"/>
    </ligand>
</feature>
<reference evidence="12 13" key="1">
    <citation type="submission" date="2019-07" db="EMBL/GenBank/DDBJ databases">
        <title>Genome sequencing of KACC 19320.</title>
        <authorList>
            <person name="Heo J."/>
            <person name="Kim S.-J."/>
            <person name="Kim J.-S."/>
            <person name="Hong S.-B."/>
            <person name="Kwon S.-W."/>
        </authorList>
    </citation>
    <scope>NUCLEOTIDE SEQUENCE [LARGE SCALE GENOMIC DNA]</scope>
    <source>
        <strain evidence="12 13">KACC 19320</strain>
    </source>
</reference>
<keyword evidence="3 10" id="KW-0285">Flavoprotein</keyword>
<dbReference type="EMBL" id="CP041356">
    <property type="protein sequence ID" value="QDK70603.1"/>
    <property type="molecule type" value="Genomic_DNA"/>
</dbReference>
<dbReference type="PIRSF" id="PIRSF006268">
    <property type="entry name" value="ApbE"/>
    <property type="match status" value="1"/>
</dbReference>
<evidence type="ECO:0000256" key="3">
    <source>
        <dbReference type="ARBA" id="ARBA00022630"/>
    </source>
</evidence>
<keyword evidence="6 10" id="KW-0274">FAD</keyword>
<dbReference type="InterPro" id="IPR003374">
    <property type="entry name" value="ApbE-like_sf"/>
</dbReference>
<sequence>MEKLDKIATKKISKRYRALGTVIDLTIYGTTDEQLLEDGFHLIKHYEDIFTVNRAQSELMKVNEAAGINAVQVSDPVYQLTKIAVEKSQEHFGFNAAIGPLVKLWHIGFSDARLPQQSEIDERLELISPDEIILNDEEFSIFLPKKGMEIDLGGIAKGYIADRVQDLWRAHGISSGMINLGGNLILMGEAPHQKNRKWRVGIRNPLNNNGISIAQILTGESSVVTSGIAERYMEVDGKSYHHIIDPEMGYPHNNQIASVTVLSKRSIDGEIETTRLFFADQPIEDWLENHPDVYGAIFISRDKKIKVVGIPQSQVYIADSSFEFE</sequence>
<dbReference type="OrthoDB" id="9778595at2"/>
<evidence type="ECO:0000256" key="1">
    <source>
        <dbReference type="ARBA" id="ARBA00011955"/>
    </source>
</evidence>
<dbReference type="Gene3D" id="3.10.520.10">
    <property type="entry name" value="ApbE-like domains"/>
    <property type="match status" value="1"/>
</dbReference>
<evidence type="ECO:0000313" key="13">
    <source>
        <dbReference type="Proteomes" id="UP000315128"/>
    </source>
</evidence>
<dbReference type="AlphaFoldDB" id="A0A514Z7R7"/>
<dbReference type="PANTHER" id="PTHR30040:SF2">
    <property type="entry name" value="FAD:PROTEIN FMN TRANSFERASE"/>
    <property type="match status" value="1"/>
</dbReference>
<dbReference type="RefSeq" id="WP_142766200.1">
    <property type="nucleotide sequence ID" value="NZ_CP041356.1"/>
</dbReference>
<evidence type="ECO:0000256" key="10">
    <source>
        <dbReference type="PIRNR" id="PIRNR006268"/>
    </source>
</evidence>
<dbReference type="Proteomes" id="UP000315128">
    <property type="component" value="Chromosome"/>
</dbReference>
<proteinExistence type="inferred from homology"/>
<dbReference type="Pfam" id="PF02424">
    <property type="entry name" value="ApbE"/>
    <property type="match status" value="1"/>
</dbReference>
<organism evidence="12 13">
    <name type="scientific">Lactococcus protaetiae</name>
    <dbReference type="NCBI Taxonomy" id="2592653"/>
    <lineage>
        <taxon>Bacteria</taxon>
        <taxon>Bacillati</taxon>
        <taxon>Bacillota</taxon>
        <taxon>Bacilli</taxon>
        <taxon>Lactobacillales</taxon>
        <taxon>Streptococcaceae</taxon>
        <taxon>Lactococcus</taxon>
    </lineage>
</organism>
<dbReference type="PANTHER" id="PTHR30040">
    <property type="entry name" value="THIAMINE BIOSYNTHESIS LIPOPROTEIN APBE"/>
    <property type="match status" value="1"/>
</dbReference>
<keyword evidence="13" id="KW-1185">Reference proteome</keyword>
<comment type="cofactor">
    <cofactor evidence="11">
        <name>Mg(2+)</name>
        <dbReference type="ChEBI" id="CHEBI:18420"/>
    </cofactor>
    <cofactor evidence="11">
        <name>Mn(2+)</name>
        <dbReference type="ChEBI" id="CHEBI:29035"/>
    </cofactor>
    <text evidence="11">Magnesium. Can also use manganese.</text>
</comment>
<evidence type="ECO:0000256" key="4">
    <source>
        <dbReference type="ARBA" id="ARBA00022679"/>
    </source>
</evidence>
<dbReference type="InterPro" id="IPR024932">
    <property type="entry name" value="ApbE"/>
</dbReference>
<gene>
    <name evidence="12" type="ORF">FLP15_04755</name>
</gene>
<evidence type="ECO:0000313" key="12">
    <source>
        <dbReference type="EMBL" id="QDK70603.1"/>
    </source>
</evidence>
<evidence type="ECO:0000256" key="6">
    <source>
        <dbReference type="ARBA" id="ARBA00022827"/>
    </source>
</evidence>
<protein>
    <recommendedName>
        <fullName evidence="2 10">FAD:protein FMN transferase</fullName>
        <ecNumber evidence="1 10">2.7.1.180</ecNumber>
    </recommendedName>
    <alternativeName>
        <fullName evidence="8 10">Flavin transferase</fullName>
    </alternativeName>
</protein>
<evidence type="ECO:0000256" key="5">
    <source>
        <dbReference type="ARBA" id="ARBA00022723"/>
    </source>
</evidence>
<keyword evidence="5 10" id="KW-0479">Metal-binding</keyword>
<keyword evidence="4 10" id="KW-0808">Transferase</keyword>
<name>A0A514Z7R7_9LACT</name>
<feature type="binding site" evidence="11">
    <location>
        <position position="274"/>
    </location>
    <ligand>
        <name>Mg(2+)</name>
        <dbReference type="ChEBI" id="CHEBI:18420"/>
    </ligand>
</feature>
<comment type="similarity">
    <text evidence="10">Belongs to the ApbE family.</text>
</comment>
<dbReference type="EC" id="2.7.1.180" evidence="1 10"/>